<name>A0AAW3WAF5_CLOBE</name>
<dbReference type="AlphaFoldDB" id="A0AAW3WAF5"/>
<reference evidence="2" key="2">
    <citation type="journal article" date="2022" name="Nat. Biotechnol.">
        <title>Carbon-negative production of acetone and isopropanol by gas fermentation at industrial pilot scale.</title>
        <authorList>
            <person name="Liew F.E."/>
            <person name="Nogle R."/>
            <person name="Abdalla T."/>
            <person name="Rasor B.J."/>
            <person name="Canter C."/>
            <person name="Jensen R.O."/>
            <person name="Wang L."/>
            <person name="Strutz J."/>
            <person name="Chirania P."/>
            <person name="De Tissera S."/>
            <person name="Mueller A.P."/>
            <person name="Ruan Z."/>
            <person name="Gao A."/>
            <person name="Tran L."/>
            <person name="Engle N.L."/>
            <person name="Bromley J.C."/>
            <person name="Daniell J."/>
            <person name="Conrado R."/>
            <person name="Tschaplinski T.J."/>
            <person name="Giannone R.J."/>
            <person name="Hettich R.L."/>
            <person name="Karim A.S."/>
            <person name="Simpson S.D."/>
            <person name="Brown S.D."/>
            <person name="Leang C."/>
            <person name="Jewett M.C."/>
            <person name="Kopke M."/>
        </authorList>
    </citation>
    <scope>NUCLEOTIDE SEQUENCE</scope>
    <source>
        <strain evidence="2">DJ015</strain>
    </source>
</reference>
<dbReference type="Proteomes" id="UP001194098">
    <property type="component" value="Unassembled WGS sequence"/>
</dbReference>
<dbReference type="InterPro" id="IPR041519">
    <property type="entry name" value="HEPN_RiboL-PSP"/>
</dbReference>
<organism evidence="2 3">
    <name type="scientific">Clostridium beijerinckii</name>
    <name type="common">Clostridium MP</name>
    <dbReference type="NCBI Taxonomy" id="1520"/>
    <lineage>
        <taxon>Bacteria</taxon>
        <taxon>Bacillati</taxon>
        <taxon>Bacillota</taxon>
        <taxon>Clostridia</taxon>
        <taxon>Eubacteriales</taxon>
        <taxon>Clostridiaceae</taxon>
        <taxon>Clostridium</taxon>
    </lineage>
</organism>
<dbReference type="RefSeq" id="WP_171779877.1">
    <property type="nucleotide sequence ID" value="NZ_JABAGV010000030.1"/>
</dbReference>
<gene>
    <name evidence="2" type="ORF">HGI39_12890</name>
</gene>
<sequence length="402" mass="48543">MANDLVFIGKKLINICDMSNFIFMNTIEKEKIKVNENEIKRYLVKLKKVDIMKKLNNTYSITKEIIDFNLNSYLEYLGRYIDTNKEFISNDEKEHIENIISNYNKLEDWISEIKIIIENKAKADDLFLFLYDFGYEEALFKDYEPKNELQKFLLRKNITTFSYNIDRESLYNIPFLNDNEFLAMMLLLVYDTEEDITIDISERYINKLSKINEERDKKPKTYELNKFEKKYYEIISKIDDYENDTIVKQLLLVQLISMFENYMENIIRYAVNKSDYYLKLLIENDTEFNKADTKITYRDYFESFKKLKEDVNTYIDTKNFMSIKKIKQYLKKIITIYSDDELNKFTIEYKKIVELRNIIAHDNGYDKDGEMVEISSDELKEYYFEIYELVKKIDIKIIVSLI</sequence>
<evidence type="ECO:0000313" key="3">
    <source>
        <dbReference type="Proteomes" id="UP001194098"/>
    </source>
</evidence>
<comment type="caution">
    <text evidence="2">The sequence shown here is derived from an EMBL/GenBank/DDBJ whole genome shotgun (WGS) entry which is preliminary data.</text>
</comment>
<evidence type="ECO:0000313" key="2">
    <source>
        <dbReference type="EMBL" id="MBC2475592.1"/>
    </source>
</evidence>
<dbReference type="Pfam" id="PF18735">
    <property type="entry name" value="HEPN_RiboL-PSP"/>
    <property type="match status" value="1"/>
</dbReference>
<reference evidence="2" key="1">
    <citation type="submission" date="2020-04" db="EMBL/GenBank/DDBJ databases">
        <authorList>
            <person name="Brown S."/>
        </authorList>
    </citation>
    <scope>NUCLEOTIDE SEQUENCE</scope>
    <source>
        <strain evidence="2">DJ015</strain>
    </source>
</reference>
<evidence type="ECO:0000259" key="1">
    <source>
        <dbReference type="Pfam" id="PF18735"/>
    </source>
</evidence>
<protein>
    <recommendedName>
        <fullName evidence="1">RiboL-PSP-HEPN domain-containing protein</fullName>
    </recommendedName>
</protein>
<accession>A0AAW3WAF5</accession>
<feature type="domain" description="RiboL-PSP-HEPN" evidence="1">
    <location>
        <begin position="223"/>
        <end position="397"/>
    </location>
</feature>
<dbReference type="EMBL" id="JABAGV010000030">
    <property type="protein sequence ID" value="MBC2475592.1"/>
    <property type="molecule type" value="Genomic_DNA"/>
</dbReference>
<proteinExistence type="predicted"/>